<feature type="non-terminal residue" evidence="2">
    <location>
        <position position="58"/>
    </location>
</feature>
<dbReference type="PROSITE" id="PS50290">
    <property type="entry name" value="PI3_4_KINASE_3"/>
    <property type="match status" value="1"/>
</dbReference>
<gene>
    <name evidence="2" type="ORF">GMARGA_LOCUS30600</name>
</gene>
<dbReference type="Proteomes" id="UP000789901">
    <property type="component" value="Unassembled WGS sequence"/>
</dbReference>
<dbReference type="InterPro" id="IPR000403">
    <property type="entry name" value="PI3/4_kinase_cat_dom"/>
</dbReference>
<comment type="caution">
    <text evidence="2">The sequence shown here is derived from an EMBL/GenBank/DDBJ whole genome shotgun (WGS) entry which is preliminary data.</text>
</comment>
<evidence type="ECO:0000313" key="2">
    <source>
        <dbReference type="EMBL" id="CAG8831232.1"/>
    </source>
</evidence>
<accession>A0ABN7WHA5</accession>
<reference evidence="2 3" key="1">
    <citation type="submission" date="2021-06" db="EMBL/GenBank/DDBJ databases">
        <authorList>
            <person name="Kallberg Y."/>
            <person name="Tangrot J."/>
            <person name="Rosling A."/>
        </authorList>
    </citation>
    <scope>NUCLEOTIDE SEQUENCE [LARGE SCALE GENOMIC DNA]</scope>
    <source>
        <strain evidence="2 3">120-4 pot B 10/14</strain>
    </source>
</reference>
<dbReference type="InterPro" id="IPR011009">
    <property type="entry name" value="Kinase-like_dom_sf"/>
</dbReference>
<dbReference type="SUPFAM" id="SSF56112">
    <property type="entry name" value="Protein kinase-like (PK-like)"/>
    <property type="match status" value="1"/>
</dbReference>
<protein>
    <submittedName>
        <fullName evidence="2">23310_t:CDS:1</fullName>
    </submittedName>
</protein>
<dbReference type="InterPro" id="IPR036940">
    <property type="entry name" value="PI3/4_kinase_cat_sf"/>
</dbReference>
<name>A0ABN7WHA5_GIGMA</name>
<sequence>MTKTMKSHEDLWTIRKRFTSQMAAVSFMTYIMSINQRYPHKFMISRNTGNIWMTELLP</sequence>
<dbReference type="Gene3D" id="1.10.1070.11">
    <property type="entry name" value="Phosphatidylinositol 3-/4-kinase, catalytic domain"/>
    <property type="match status" value="1"/>
</dbReference>
<evidence type="ECO:0000313" key="3">
    <source>
        <dbReference type="Proteomes" id="UP000789901"/>
    </source>
</evidence>
<dbReference type="EMBL" id="CAJVQB010043536">
    <property type="protein sequence ID" value="CAG8831232.1"/>
    <property type="molecule type" value="Genomic_DNA"/>
</dbReference>
<organism evidence="2 3">
    <name type="scientific">Gigaspora margarita</name>
    <dbReference type="NCBI Taxonomy" id="4874"/>
    <lineage>
        <taxon>Eukaryota</taxon>
        <taxon>Fungi</taxon>
        <taxon>Fungi incertae sedis</taxon>
        <taxon>Mucoromycota</taxon>
        <taxon>Glomeromycotina</taxon>
        <taxon>Glomeromycetes</taxon>
        <taxon>Diversisporales</taxon>
        <taxon>Gigasporaceae</taxon>
        <taxon>Gigaspora</taxon>
    </lineage>
</organism>
<dbReference type="Pfam" id="PF00454">
    <property type="entry name" value="PI3_PI4_kinase"/>
    <property type="match status" value="1"/>
</dbReference>
<keyword evidence="3" id="KW-1185">Reference proteome</keyword>
<evidence type="ECO:0000259" key="1">
    <source>
        <dbReference type="PROSITE" id="PS50290"/>
    </source>
</evidence>
<feature type="domain" description="PI3K/PI4K catalytic" evidence="1">
    <location>
        <begin position="1"/>
        <end position="58"/>
    </location>
</feature>
<proteinExistence type="predicted"/>